<evidence type="ECO:0000313" key="3">
    <source>
        <dbReference type="Proteomes" id="UP000631114"/>
    </source>
</evidence>
<name>A0A835H9I5_9MAGN</name>
<accession>A0A835H9I5</accession>
<gene>
    <name evidence="2" type="ORF">IFM89_018634</name>
</gene>
<dbReference type="Proteomes" id="UP000631114">
    <property type="component" value="Unassembled WGS sequence"/>
</dbReference>
<protein>
    <submittedName>
        <fullName evidence="2">Uncharacterized protein</fullName>
    </submittedName>
</protein>
<evidence type="ECO:0000256" key="1">
    <source>
        <dbReference type="SAM" id="MobiDB-lite"/>
    </source>
</evidence>
<sequence length="317" mass="34566">MSSPVSALSPPVPKRHLDFSPQSSSSGLRTQSPQSSQFALIDIDDSDDDCVIISPPGVEESKSICGSPMEDSRGCGCKGLHSVNGCENDKNNLVVSLDSDEEEISEHIGKTQNNLEASKYGIPQVSESRSPYNLDIDQEEGLITHSDTSFHEDHGKQRDTNMHVTTETTSSTALESNRKASLHNPEALNCAMSQVPQHVITGTESTFLVANRSASLRHQEAVLKEALDGNPIKDLAGRDGLEGKVITKEQESLNDEAKKEKEKDKGVYVGVQETLERHKIISQNNSDDGLGDIWKEMTEALQCSKVFLLALEPVLNI</sequence>
<keyword evidence="3" id="KW-1185">Reference proteome</keyword>
<reference evidence="2 3" key="1">
    <citation type="submission" date="2020-10" db="EMBL/GenBank/DDBJ databases">
        <title>The Coptis chinensis genome and diversification of protoberbering-type alkaloids.</title>
        <authorList>
            <person name="Wang B."/>
            <person name="Shu S."/>
            <person name="Song C."/>
            <person name="Liu Y."/>
        </authorList>
    </citation>
    <scope>NUCLEOTIDE SEQUENCE [LARGE SCALE GENOMIC DNA]</scope>
    <source>
        <strain evidence="2">HL-2020</strain>
        <tissue evidence="2">Leaf</tissue>
    </source>
</reference>
<dbReference type="AlphaFoldDB" id="A0A835H9I5"/>
<organism evidence="2 3">
    <name type="scientific">Coptis chinensis</name>
    <dbReference type="NCBI Taxonomy" id="261450"/>
    <lineage>
        <taxon>Eukaryota</taxon>
        <taxon>Viridiplantae</taxon>
        <taxon>Streptophyta</taxon>
        <taxon>Embryophyta</taxon>
        <taxon>Tracheophyta</taxon>
        <taxon>Spermatophyta</taxon>
        <taxon>Magnoliopsida</taxon>
        <taxon>Ranunculales</taxon>
        <taxon>Ranunculaceae</taxon>
        <taxon>Coptidoideae</taxon>
        <taxon>Coptis</taxon>
    </lineage>
</organism>
<dbReference type="EMBL" id="JADFTS010000008">
    <property type="protein sequence ID" value="KAF9592918.1"/>
    <property type="molecule type" value="Genomic_DNA"/>
</dbReference>
<proteinExistence type="predicted"/>
<comment type="caution">
    <text evidence="2">The sequence shown here is derived from an EMBL/GenBank/DDBJ whole genome shotgun (WGS) entry which is preliminary data.</text>
</comment>
<feature type="region of interest" description="Disordered" evidence="1">
    <location>
        <begin position="1"/>
        <end position="37"/>
    </location>
</feature>
<feature type="compositionally biased region" description="Polar residues" evidence="1">
    <location>
        <begin position="20"/>
        <end position="37"/>
    </location>
</feature>
<evidence type="ECO:0000313" key="2">
    <source>
        <dbReference type="EMBL" id="KAF9592918.1"/>
    </source>
</evidence>